<dbReference type="Proteomes" id="UP001522462">
    <property type="component" value="Unassembled WGS sequence"/>
</dbReference>
<dbReference type="EMBL" id="JAAEDA010000031">
    <property type="protein sequence ID" value="MCJ1978456.1"/>
    <property type="molecule type" value="Genomic_DNA"/>
</dbReference>
<evidence type="ECO:0000313" key="2">
    <source>
        <dbReference type="Proteomes" id="UP001522462"/>
    </source>
</evidence>
<reference evidence="1 2" key="1">
    <citation type="journal article" date="2022" name="Microbiol. Res.">
        <title>Comparative genome analysis, predicted lifestyle and antimicrobial strategies of Lactococcus carnosus and Lactococcus paracarnosus isolated from meat.</title>
        <authorList>
            <person name="Werum V."/>
            <person name="Ehrmann M."/>
            <person name="Vogel R."/>
            <person name="Hilgarth M."/>
        </authorList>
    </citation>
    <scope>NUCLEOTIDE SEQUENCE [LARGE SCALE GENOMIC DNA]</scope>
    <source>
        <strain evidence="1 2">TMW21897</strain>
    </source>
</reference>
<keyword evidence="2" id="KW-1185">Reference proteome</keyword>
<name>A0ABT0API7_9LACT</name>
<protein>
    <submittedName>
        <fullName evidence="1">Type VII secretion protein EssC</fullName>
    </submittedName>
</protein>
<feature type="non-terminal residue" evidence="1">
    <location>
        <position position="1"/>
    </location>
</feature>
<organism evidence="1 2">
    <name type="scientific">Pseudolactococcus paracarnosus</name>
    <dbReference type="NCBI Taxonomy" id="2749962"/>
    <lineage>
        <taxon>Bacteria</taxon>
        <taxon>Bacillati</taxon>
        <taxon>Bacillota</taxon>
        <taxon>Bacilli</taxon>
        <taxon>Lactobacillales</taxon>
        <taxon>Streptococcaceae</taxon>
        <taxon>Pseudolactococcus</taxon>
    </lineage>
</organism>
<accession>A0ABT0API7</accession>
<sequence length="160" mass="17837">AVDTVLIDASGNLKANQTDFNVYIDASEVNNKSIDLKVSIGVLLSEKLTPTVVVVNGLGELNGKLVLTQEELLVLLNGSNERLQFIFIDSVEKVGNSFGGITTLIRENIYHFLFGGDLRKQRFIENLSLDKTKIVPPRYVLHQYKDETFGTVNIPMEQIK</sequence>
<comment type="caution">
    <text evidence="1">The sequence shown here is derived from an EMBL/GenBank/DDBJ whole genome shotgun (WGS) entry which is preliminary data.</text>
</comment>
<gene>
    <name evidence="1" type="ORF">GYN19_10920</name>
</gene>
<proteinExistence type="predicted"/>
<evidence type="ECO:0000313" key="1">
    <source>
        <dbReference type="EMBL" id="MCJ1978456.1"/>
    </source>
</evidence>